<dbReference type="EMBL" id="CP000629">
    <property type="protein sequence ID" value="ACM28568.1"/>
    <property type="molecule type" value="Genomic_DNA"/>
</dbReference>
<accession>B9JMI0</accession>
<name>B9JMI0_RHIR8</name>
<gene>
    <name evidence="1" type="ordered locus">Arad_10022</name>
</gene>
<sequence>MVVNAGSCARFLELAELRRFGGGCDNTACSRPVMQTL</sequence>
<dbReference type="AlphaFoldDB" id="B9JMI0"/>
<dbReference type="HOGENOM" id="CLU_3339148_0_0_5"/>
<dbReference type="STRING" id="311403.Arad_10022"/>
<reference evidence="1 2" key="1">
    <citation type="journal article" date="2009" name="J. Bacteriol.">
        <title>Genome sequences of three Agrobacterium biovars help elucidate the evolution of multichromosome genomes in bacteria.</title>
        <authorList>
            <person name="Slater S.C."/>
            <person name="Goldman B.S."/>
            <person name="Goodner B."/>
            <person name="Setubal J.C."/>
            <person name="Farrand S.K."/>
            <person name="Nester E.W."/>
            <person name="Burr T.J."/>
            <person name="Banta L."/>
            <person name="Dickerman A.W."/>
            <person name="Paulsen I."/>
            <person name="Otten L."/>
            <person name="Suen G."/>
            <person name="Welch R."/>
            <person name="Almeida N.F."/>
            <person name="Arnold F."/>
            <person name="Burton O.T."/>
            <person name="Du Z."/>
            <person name="Ewing A."/>
            <person name="Godsy E."/>
            <person name="Heisel S."/>
            <person name="Houmiel K.L."/>
            <person name="Jhaveri J."/>
            <person name="Lu J."/>
            <person name="Miller N.M."/>
            <person name="Norton S."/>
            <person name="Chen Q."/>
            <person name="Phoolcharoen W."/>
            <person name="Ohlin V."/>
            <person name="Ondrusek D."/>
            <person name="Pride N."/>
            <person name="Stricklin S.L."/>
            <person name="Sun J."/>
            <person name="Wheeler C."/>
            <person name="Wilson L."/>
            <person name="Zhu H."/>
            <person name="Wood D.W."/>
        </authorList>
    </citation>
    <scope>NUCLEOTIDE SEQUENCE [LARGE SCALE GENOMIC DNA]</scope>
    <source>
        <strain evidence="2">K84 / ATCC BAA-868</strain>
    </source>
</reference>
<protein>
    <submittedName>
        <fullName evidence="1">Uncharacterized protein</fullName>
    </submittedName>
</protein>
<organism evidence="1 2">
    <name type="scientific">Rhizobium rhizogenes (strain K84 / ATCC BAA-868)</name>
    <name type="common">Agrobacterium radiobacter</name>
    <dbReference type="NCBI Taxonomy" id="311403"/>
    <lineage>
        <taxon>Bacteria</taxon>
        <taxon>Pseudomonadati</taxon>
        <taxon>Pseudomonadota</taxon>
        <taxon>Alphaproteobacteria</taxon>
        <taxon>Hyphomicrobiales</taxon>
        <taxon>Rhizobiaceae</taxon>
        <taxon>Rhizobium/Agrobacterium group</taxon>
        <taxon>Rhizobium</taxon>
    </lineage>
</organism>
<evidence type="ECO:0000313" key="2">
    <source>
        <dbReference type="Proteomes" id="UP000001600"/>
    </source>
</evidence>
<dbReference type="Proteomes" id="UP000001600">
    <property type="component" value="Chromosome 2"/>
</dbReference>
<proteinExistence type="predicted"/>
<dbReference type="KEGG" id="ara:Arad_10022"/>
<evidence type="ECO:0000313" key="1">
    <source>
        <dbReference type="EMBL" id="ACM28568.1"/>
    </source>
</evidence>